<dbReference type="PANTHER" id="PTHR43776:SF7">
    <property type="entry name" value="D,D-DIPEPTIDE TRANSPORT ATP-BINDING PROTEIN DDPF-RELATED"/>
    <property type="match status" value="1"/>
</dbReference>
<dbReference type="InterPro" id="IPR003439">
    <property type="entry name" value="ABC_transporter-like_ATP-bd"/>
</dbReference>
<evidence type="ECO:0000256" key="2">
    <source>
        <dbReference type="ARBA" id="ARBA00022448"/>
    </source>
</evidence>
<dbReference type="RefSeq" id="WP_251944271.1">
    <property type="nucleotide sequence ID" value="NZ_JAMRYM010000013.1"/>
</dbReference>
<dbReference type="InterPro" id="IPR017871">
    <property type="entry name" value="ABC_transporter-like_CS"/>
</dbReference>
<dbReference type="CDD" id="cd03257">
    <property type="entry name" value="ABC_NikE_OppD_transporters"/>
    <property type="match status" value="1"/>
</dbReference>
<dbReference type="SUPFAM" id="SSF52540">
    <property type="entry name" value="P-loop containing nucleoside triphosphate hydrolases"/>
    <property type="match status" value="1"/>
</dbReference>
<dbReference type="PANTHER" id="PTHR43776">
    <property type="entry name" value="TRANSPORT ATP-BINDING PROTEIN"/>
    <property type="match status" value="1"/>
</dbReference>
<keyword evidence="3" id="KW-0547">Nucleotide-binding</keyword>
<dbReference type="InterPro" id="IPR027417">
    <property type="entry name" value="P-loop_NTPase"/>
</dbReference>
<dbReference type="Proteomes" id="UP001155240">
    <property type="component" value="Unassembled WGS sequence"/>
</dbReference>
<dbReference type="SMART" id="SM00382">
    <property type="entry name" value="AAA"/>
    <property type="match status" value="1"/>
</dbReference>
<evidence type="ECO:0000256" key="4">
    <source>
        <dbReference type="ARBA" id="ARBA00022840"/>
    </source>
</evidence>
<organism evidence="6 7">
    <name type="scientific">Rathayibacter rubneri</name>
    <dbReference type="NCBI Taxonomy" id="2950106"/>
    <lineage>
        <taxon>Bacteria</taxon>
        <taxon>Bacillati</taxon>
        <taxon>Actinomycetota</taxon>
        <taxon>Actinomycetes</taxon>
        <taxon>Micrococcales</taxon>
        <taxon>Microbacteriaceae</taxon>
        <taxon>Rathayibacter</taxon>
    </lineage>
</organism>
<dbReference type="EMBL" id="JAMRYM010000013">
    <property type="protein sequence ID" value="MCM6761849.1"/>
    <property type="molecule type" value="Genomic_DNA"/>
</dbReference>
<dbReference type="PROSITE" id="PS50893">
    <property type="entry name" value="ABC_TRANSPORTER_2"/>
    <property type="match status" value="1"/>
</dbReference>
<dbReference type="AlphaFoldDB" id="A0A9X2ITP8"/>
<name>A0A9X2ITP8_9MICO</name>
<dbReference type="GO" id="GO:0005524">
    <property type="term" value="F:ATP binding"/>
    <property type="evidence" value="ECO:0007669"/>
    <property type="project" value="UniProtKB-KW"/>
</dbReference>
<evidence type="ECO:0000256" key="1">
    <source>
        <dbReference type="ARBA" id="ARBA00005417"/>
    </source>
</evidence>
<dbReference type="Pfam" id="PF00005">
    <property type="entry name" value="ABC_tran"/>
    <property type="match status" value="1"/>
</dbReference>
<comment type="similarity">
    <text evidence="1">Belongs to the ABC transporter superfamily.</text>
</comment>
<evidence type="ECO:0000313" key="6">
    <source>
        <dbReference type="EMBL" id="MCM6761849.1"/>
    </source>
</evidence>
<keyword evidence="7" id="KW-1185">Reference proteome</keyword>
<dbReference type="InterPro" id="IPR050319">
    <property type="entry name" value="ABC_transp_ATP-bind"/>
</dbReference>
<proteinExistence type="inferred from homology"/>
<dbReference type="GO" id="GO:0015833">
    <property type="term" value="P:peptide transport"/>
    <property type="evidence" value="ECO:0007669"/>
    <property type="project" value="InterPro"/>
</dbReference>
<accession>A0A9X2ITP8</accession>
<sequence length="277" mass="30293">MSAPVLKVDDLHVRFTQRTGLRSRRVVEAVKGVSFELGRGETLGLVGESGCGKSTLVRTIFGLTPAASGSVEVLGHRLDSLGRGERRRLQNRMQLVFQDPYSALDPRLTALEIVGEPLRIAGRYSRDRVVSLLEDVGLGTDALGKRPARFSGGQRQRLGIARALALEPDVLVLDEPVSALDVSVQAQVINLLKDLQAARGLSYLFIAHDLAVVRYLSDRVAVMNRGEFVEVGDRDQVFDAPAHPYTRTLLDSIPLSDPRLRADAPAARPTDPRKTRS</sequence>
<reference evidence="6" key="1">
    <citation type="submission" date="2022-06" db="EMBL/GenBank/DDBJ databases">
        <title>Whole genome shotgun sequencing (WGS) of Rathayibacter sp. ZW T2_19, isolated from stored onions (Allium cepa).</title>
        <authorList>
            <person name="Stoll D.A."/>
            <person name="Huch M."/>
        </authorList>
    </citation>
    <scope>NUCLEOTIDE SEQUENCE</scope>
    <source>
        <strain evidence="6">ZW T2_19</strain>
    </source>
</reference>
<dbReference type="Gene3D" id="3.40.50.300">
    <property type="entry name" value="P-loop containing nucleotide triphosphate hydrolases"/>
    <property type="match status" value="1"/>
</dbReference>
<dbReference type="GO" id="GO:0016887">
    <property type="term" value="F:ATP hydrolysis activity"/>
    <property type="evidence" value="ECO:0007669"/>
    <property type="project" value="InterPro"/>
</dbReference>
<dbReference type="InterPro" id="IPR013563">
    <property type="entry name" value="Oligopep_ABC_C"/>
</dbReference>
<dbReference type="InterPro" id="IPR003593">
    <property type="entry name" value="AAA+_ATPase"/>
</dbReference>
<comment type="caution">
    <text evidence="6">The sequence shown here is derived from an EMBL/GenBank/DDBJ whole genome shotgun (WGS) entry which is preliminary data.</text>
</comment>
<keyword evidence="2" id="KW-0813">Transport</keyword>
<dbReference type="Pfam" id="PF08352">
    <property type="entry name" value="oligo_HPY"/>
    <property type="match status" value="1"/>
</dbReference>
<evidence type="ECO:0000259" key="5">
    <source>
        <dbReference type="PROSITE" id="PS50893"/>
    </source>
</evidence>
<evidence type="ECO:0000256" key="3">
    <source>
        <dbReference type="ARBA" id="ARBA00022741"/>
    </source>
</evidence>
<protein>
    <submittedName>
        <fullName evidence="6">ATP-binding cassette domain-containing protein</fullName>
    </submittedName>
</protein>
<keyword evidence="4 6" id="KW-0067">ATP-binding</keyword>
<dbReference type="PROSITE" id="PS00211">
    <property type="entry name" value="ABC_TRANSPORTER_1"/>
    <property type="match status" value="1"/>
</dbReference>
<feature type="domain" description="ABC transporter" evidence="5">
    <location>
        <begin position="6"/>
        <end position="250"/>
    </location>
</feature>
<evidence type="ECO:0000313" key="7">
    <source>
        <dbReference type="Proteomes" id="UP001155240"/>
    </source>
</evidence>
<gene>
    <name evidence="6" type="ORF">NB037_05390</name>
</gene>
<dbReference type="GO" id="GO:0055085">
    <property type="term" value="P:transmembrane transport"/>
    <property type="evidence" value="ECO:0007669"/>
    <property type="project" value="UniProtKB-ARBA"/>
</dbReference>